<evidence type="ECO:0000256" key="2">
    <source>
        <dbReference type="ARBA" id="ARBA00007779"/>
    </source>
</evidence>
<dbReference type="Proteomes" id="UP000283269">
    <property type="component" value="Unassembled WGS sequence"/>
</dbReference>
<dbReference type="GO" id="GO:0005886">
    <property type="term" value="C:plasma membrane"/>
    <property type="evidence" value="ECO:0007669"/>
    <property type="project" value="TreeGrafter"/>
</dbReference>
<evidence type="ECO:0000313" key="13">
    <source>
        <dbReference type="Proteomes" id="UP000283269"/>
    </source>
</evidence>
<feature type="transmembrane region" description="Helical" evidence="8">
    <location>
        <begin position="719"/>
        <end position="739"/>
    </location>
</feature>
<dbReference type="PANTHER" id="PTHR13018:SF5">
    <property type="entry name" value="RE44586P"/>
    <property type="match status" value="1"/>
</dbReference>
<dbReference type="STRING" id="93625.A0A409WVX9"/>
<dbReference type="OrthoDB" id="1689567at2759"/>
<keyword evidence="6 8" id="KW-0472">Membrane</keyword>
<dbReference type="InterPro" id="IPR003864">
    <property type="entry name" value="CSC1/OSCA1-like_7TM"/>
</dbReference>
<dbReference type="Pfam" id="PF13967">
    <property type="entry name" value="RSN1_TM"/>
    <property type="match status" value="1"/>
</dbReference>
<accession>A0A409WVX9</accession>
<evidence type="ECO:0000259" key="10">
    <source>
        <dbReference type="Pfam" id="PF13967"/>
    </source>
</evidence>
<dbReference type="PANTHER" id="PTHR13018">
    <property type="entry name" value="PROBABLE MEMBRANE PROTEIN DUF221-RELATED"/>
    <property type="match status" value="1"/>
</dbReference>
<feature type="transmembrane region" description="Helical" evidence="8">
    <location>
        <begin position="695"/>
        <end position="713"/>
    </location>
</feature>
<feature type="transmembrane region" description="Helical" evidence="8">
    <location>
        <begin position="37"/>
        <end position="57"/>
    </location>
</feature>
<dbReference type="InterPro" id="IPR032880">
    <property type="entry name" value="CSC1/OSCA1-like_N"/>
</dbReference>
<evidence type="ECO:0000259" key="9">
    <source>
        <dbReference type="Pfam" id="PF02714"/>
    </source>
</evidence>
<feature type="transmembrane region" description="Helical" evidence="8">
    <location>
        <begin position="441"/>
        <end position="467"/>
    </location>
</feature>
<gene>
    <name evidence="12" type="ORF">CVT25_009414</name>
</gene>
<dbReference type="InParanoid" id="A0A409WVX9"/>
<feature type="transmembrane region" description="Helical" evidence="8">
    <location>
        <begin position="534"/>
        <end position="555"/>
    </location>
</feature>
<sequence length="1066" mass="119460">MPLGAQLFAALVGDAPNDGEGGKLPPGSPPTLKFEGPWFTTQLTISLTIGVLSFLIFSYSRTRWPLLFAPRTKLKGFSPHEAHAHQAFFGWIMPTIRTSEFTVLQIVGLDAAVLLNFFKMSFYLFSFCSMFAIGILMPINWKLNKDLNDDDGDWPGDEQDWPTLLRRTVVDPPSNHTTPPHDWLDLISDANTYLSAHLIFTYIFTLLALFFIYKNYRRFIRARQLFSLELVHSIPARTVLVTSLPHHLQGERPLAEYFENMGMAVESVTVCREVGALKTLLDRRTEALLKLENAWVEYVGNPSTVEEYDPEGSGGGPLVDVDVEGGQQGQQQQGSRLVVPHRPRPTLRPGWFKPKVDALEYLEARFKEADERVKKKRRLGKFRPTGAAFVTFEKMSSAQIAVQVAHAPSPSQITTYPAPEPRDIVWSNMAPSQRAIQLRDAFVLGTMGLLFFFWFFPITTLAGLLSYNEIKKTMPWLGRVIDRNEQVRAIVQNSLPSVAMISLNGVLPFILEGLTYVQGYRARSWVEFSLLKKYFLFLLVNVVFIFLLATTYWQLVQDLANSPAKVPEKLAISLQAGRARHFFLSYVILQGIGIMPLQLLNLGVIIPRVFYRMFYTRTPRDFAELNAPPMINYGVVYPQAILMFVITMLYSIVQPLIVIFGAIYFGVGYVVYKYKLLFVFYKPYESQGQAWPITFIRLIWGIIIFIVFMIGIFTLRKSYILSSLLVPLLVGTVTWSWYVDRTLRPLSKYVGLSAVFEVQRGEETADVVRLRAGHPVTWSQSNLNRRRYAQNDDTLYVAPEDERTDYSQPPMANWYSGVLNTGKRRYGHPALNGVLPEPWLPLKKGQSLVNRNGDRSHRHGQREDQAVVLTLRKRYSVGRARRMSQDGMGMGAVGAGVGANSNANANGASASASGAGGSQIVDPSAVIDPWQDATSAPRRPHPARRAHTHPNHSHTLSHRLSYDHASGVIMLPDDGEWLGEEDEDEDSEEEEDYGVEGGHGLEQSITESMISEGGDGVGAGAGDGPLQGQGMARLSRYGTYFHHPERRRTGAAATATNTLPGAFPVR</sequence>
<keyword evidence="3" id="KW-0813">Transport</keyword>
<evidence type="ECO:0000313" key="12">
    <source>
        <dbReference type="EMBL" id="PPQ82684.1"/>
    </source>
</evidence>
<keyword evidence="13" id="KW-1185">Reference proteome</keyword>
<feature type="domain" description="CSC1/OSCA1-like cytosolic" evidence="11">
    <location>
        <begin position="236"/>
        <end position="428"/>
    </location>
</feature>
<comment type="similarity">
    <text evidence="2">Belongs to the CSC1 (TC 1.A.17) family.</text>
</comment>
<comment type="subcellular location">
    <subcellularLocation>
        <location evidence="1">Membrane</location>
        <topology evidence="1">Multi-pass membrane protein</topology>
    </subcellularLocation>
</comment>
<evidence type="ECO:0000256" key="7">
    <source>
        <dbReference type="SAM" id="MobiDB-lite"/>
    </source>
</evidence>
<protein>
    <recommendedName>
        <fullName evidence="14">CSC1/OSCA1-like 7TM region domain-containing protein</fullName>
    </recommendedName>
</protein>
<feature type="domain" description="CSC1/OSCA1-like 7TM region" evidence="9">
    <location>
        <begin position="440"/>
        <end position="713"/>
    </location>
</feature>
<feature type="transmembrane region" description="Helical" evidence="8">
    <location>
        <begin position="193"/>
        <end position="213"/>
    </location>
</feature>
<evidence type="ECO:0000256" key="8">
    <source>
        <dbReference type="SAM" id="Phobius"/>
    </source>
</evidence>
<keyword evidence="5 8" id="KW-1133">Transmembrane helix</keyword>
<dbReference type="Pfam" id="PF02714">
    <property type="entry name" value="RSN1_7TM"/>
    <property type="match status" value="1"/>
</dbReference>
<feature type="compositionally biased region" description="Acidic residues" evidence="7">
    <location>
        <begin position="973"/>
        <end position="994"/>
    </location>
</feature>
<dbReference type="AlphaFoldDB" id="A0A409WVX9"/>
<feature type="region of interest" description="Disordered" evidence="7">
    <location>
        <begin position="306"/>
        <end position="344"/>
    </location>
</feature>
<feature type="region of interest" description="Disordered" evidence="7">
    <location>
        <begin position="972"/>
        <end position="998"/>
    </location>
</feature>
<evidence type="ECO:0000259" key="11">
    <source>
        <dbReference type="Pfam" id="PF14703"/>
    </source>
</evidence>
<evidence type="ECO:0000256" key="6">
    <source>
        <dbReference type="ARBA" id="ARBA00023136"/>
    </source>
</evidence>
<feature type="compositionally biased region" description="Gly residues" evidence="7">
    <location>
        <begin position="1013"/>
        <end position="1027"/>
    </location>
</feature>
<comment type="caution">
    <text evidence="12">The sequence shown here is derived from an EMBL/GenBank/DDBJ whole genome shotgun (WGS) entry which is preliminary data.</text>
</comment>
<dbReference type="InterPro" id="IPR027815">
    <property type="entry name" value="CSC1/OSCA1-like_cyt"/>
</dbReference>
<evidence type="ECO:0000256" key="1">
    <source>
        <dbReference type="ARBA" id="ARBA00004141"/>
    </source>
</evidence>
<proteinExistence type="inferred from homology"/>
<feature type="compositionally biased region" description="Basic residues" evidence="7">
    <location>
        <begin position="938"/>
        <end position="957"/>
    </location>
</feature>
<dbReference type="EMBL" id="NHYD01003107">
    <property type="protein sequence ID" value="PPQ82684.1"/>
    <property type="molecule type" value="Genomic_DNA"/>
</dbReference>
<feature type="region of interest" description="Disordered" evidence="7">
    <location>
        <begin position="1046"/>
        <end position="1066"/>
    </location>
</feature>
<dbReference type="InterPro" id="IPR045122">
    <property type="entry name" value="Csc1-like"/>
</dbReference>
<keyword evidence="4 8" id="KW-0812">Transmembrane</keyword>
<evidence type="ECO:0000256" key="4">
    <source>
        <dbReference type="ARBA" id="ARBA00022692"/>
    </source>
</evidence>
<dbReference type="GO" id="GO:0005227">
    <property type="term" value="F:calcium-activated cation channel activity"/>
    <property type="evidence" value="ECO:0007669"/>
    <property type="project" value="InterPro"/>
</dbReference>
<feature type="transmembrane region" description="Helical" evidence="8">
    <location>
        <begin position="122"/>
        <end position="141"/>
    </location>
</feature>
<feature type="region of interest" description="Disordered" evidence="7">
    <location>
        <begin position="1010"/>
        <end position="1030"/>
    </location>
</feature>
<organism evidence="12 13">
    <name type="scientific">Psilocybe cyanescens</name>
    <dbReference type="NCBI Taxonomy" id="93625"/>
    <lineage>
        <taxon>Eukaryota</taxon>
        <taxon>Fungi</taxon>
        <taxon>Dikarya</taxon>
        <taxon>Basidiomycota</taxon>
        <taxon>Agaricomycotina</taxon>
        <taxon>Agaricomycetes</taxon>
        <taxon>Agaricomycetidae</taxon>
        <taxon>Agaricales</taxon>
        <taxon>Agaricineae</taxon>
        <taxon>Strophariaceae</taxon>
        <taxon>Psilocybe</taxon>
    </lineage>
</organism>
<evidence type="ECO:0000256" key="5">
    <source>
        <dbReference type="ARBA" id="ARBA00022989"/>
    </source>
</evidence>
<feature type="transmembrane region" description="Helical" evidence="8">
    <location>
        <begin position="495"/>
        <end position="514"/>
    </location>
</feature>
<reference evidence="12 13" key="1">
    <citation type="journal article" date="2018" name="Evol. Lett.">
        <title>Horizontal gene cluster transfer increased hallucinogenic mushroom diversity.</title>
        <authorList>
            <person name="Reynolds H.T."/>
            <person name="Vijayakumar V."/>
            <person name="Gluck-Thaler E."/>
            <person name="Korotkin H.B."/>
            <person name="Matheny P.B."/>
            <person name="Slot J.C."/>
        </authorList>
    </citation>
    <scope>NUCLEOTIDE SEQUENCE [LARGE SCALE GENOMIC DNA]</scope>
    <source>
        <strain evidence="12 13">2631</strain>
    </source>
</reference>
<feature type="transmembrane region" description="Helical" evidence="8">
    <location>
        <begin position="656"/>
        <end position="674"/>
    </location>
</feature>
<evidence type="ECO:0008006" key="14">
    <source>
        <dbReference type="Google" id="ProtNLM"/>
    </source>
</evidence>
<name>A0A409WVX9_PSICY</name>
<feature type="domain" description="CSC1/OSCA1-like N-terminal transmembrane" evidence="10">
    <location>
        <begin position="39"/>
        <end position="214"/>
    </location>
</feature>
<feature type="transmembrane region" description="Helical" evidence="8">
    <location>
        <begin position="583"/>
        <end position="610"/>
    </location>
</feature>
<dbReference type="FunCoup" id="A0A409WVX9">
    <property type="interactions" value="61"/>
</dbReference>
<evidence type="ECO:0000256" key="3">
    <source>
        <dbReference type="ARBA" id="ARBA00022448"/>
    </source>
</evidence>
<feature type="region of interest" description="Disordered" evidence="7">
    <location>
        <begin position="930"/>
        <end position="958"/>
    </location>
</feature>
<dbReference type="Pfam" id="PF14703">
    <property type="entry name" value="PHM7_cyt"/>
    <property type="match status" value="1"/>
</dbReference>